<dbReference type="InterPro" id="IPR051199">
    <property type="entry name" value="LPS_LOS_Heptosyltrfase"/>
</dbReference>
<evidence type="ECO:0000256" key="1">
    <source>
        <dbReference type="ARBA" id="ARBA00022676"/>
    </source>
</evidence>
<proteinExistence type="predicted"/>
<dbReference type="InterPro" id="IPR002201">
    <property type="entry name" value="Glyco_trans_9"/>
</dbReference>
<dbReference type="Gene3D" id="3.40.50.2000">
    <property type="entry name" value="Glycogen Phosphorylase B"/>
    <property type="match status" value="2"/>
</dbReference>
<evidence type="ECO:0000256" key="2">
    <source>
        <dbReference type="ARBA" id="ARBA00022679"/>
    </source>
</evidence>
<dbReference type="GO" id="GO:0009244">
    <property type="term" value="P:lipopolysaccharide core region biosynthetic process"/>
    <property type="evidence" value="ECO:0007669"/>
    <property type="project" value="TreeGrafter"/>
</dbReference>
<protein>
    <recommendedName>
        <fullName evidence="5">Glycosyl transferase</fullName>
    </recommendedName>
</protein>
<evidence type="ECO:0000313" key="4">
    <source>
        <dbReference type="Proteomes" id="UP000051936"/>
    </source>
</evidence>
<dbReference type="SUPFAM" id="SSF53756">
    <property type="entry name" value="UDP-Glycosyltransferase/glycogen phosphorylase"/>
    <property type="match status" value="1"/>
</dbReference>
<evidence type="ECO:0008006" key="5">
    <source>
        <dbReference type="Google" id="ProtNLM"/>
    </source>
</evidence>
<name>A0A0R3E5C6_9BRAD</name>
<keyword evidence="1" id="KW-0328">Glycosyltransferase</keyword>
<dbReference type="Pfam" id="PF01075">
    <property type="entry name" value="Glyco_transf_9"/>
    <property type="match status" value="1"/>
</dbReference>
<dbReference type="PANTHER" id="PTHR30160">
    <property type="entry name" value="TETRAACYLDISACCHARIDE 4'-KINASE-RELATED"/>
    <property type="match status" value="1"/>
</dbReference>
<organism evidence="3 4">
    <name type="scientific">Bradyrhizobium manausense</name>
    <dbReference type="NCBI Taxonomy" id="989370"/>
    <lineage>
        <taxon>Bacteria</taxon>
        <taxon>Pseudomonadati</taxon>
        <taxon>Pseudomonadota</taxon>
        <taxon>Alphaproteobacteria</taxon>
        <taxon>Hyphomicrobiales</taxon>
        <taxon>Nitrobacteraceae</taxon>
        <taxon>Bradyrhizobium</taxon>
    </lineage>
</organism>
<dbReference type="EMBL" id="LJYG01000014">
    <property type="protein sequence ID" value="KRQ17384.1"/>
    <property type="molecule type" value="Genomic_DNA"/>
</dbReference>
<sequence>MTPRRKILVYRLGSLGDTIVALPCFHKIAEVFPDADRILLTNIPVSTKAAPLQAILGDSGLIGSYVSYPVGTRSLTELWKLSRTIRSLQVDTLVYLMPARGRMNVIRDKYFFRVSGIPRIIGLPATHDLQNNRVDPKTGIEERECERLARTLFELGPINLESTAAWNLMLTEREIHRGQQLIASVEAPLIAINMGGKAAQKDWGIERWLLLLKQLGASFGDHALLVVGAAEDAERALLVGQAWPNTVIDACGRLSPRESAAALRPARLFIGHDSGPLHLASITGVPCIGLFGDFNKPAKWHPYGPGHQVIHNMDGVTAISVDKVLNAATQLLSSSGRERASQTPSTCRQL</sequence>
<comment type="caution">
    <text evidence="3">The sequence shown here is derived from an EMBL/GenBank/DDBJ whole genome shotgun (WGS) entry which is preliminary data.</text>
</comment>
<keyword evidence="4" id="KW-1185">Reference proteome</keyword>
<dbReference type="Proteomes" id="UP000051936">
    <property type="component" value="Unassembled WGS sequence"/>
</dbReference>
<dbReference type="CDD" id="cd03789">
    <property type="entry name" value="GT9_LPS_heptosyltransferase"/>
    <property type="match status" value="1"/>
</dbReference>
<dbReference type="RefSeq" id="WP_057741186.1">
    <property type="nucleotide sequence ID" value="NZ_LJYG01000014.1"/>
</dbReference>
<keyword evidence="2" id="KW-0808">Transferase</keyword>
<accession>A0A0R3E5C6</accession>
<reference evidence="3 4" key="1">
    <citation type="submission" date="2015-09" db="EMBL/GenBank/DDBJ databases">
        <title>Draft Genome Sequence of Bradyrhizobium manausense Strain BR 3351T, a Novel Symbiotic Nitrogen-Fixing Alphaproteobacterium Isolated from Brazilian Amazon Rain Forest.</title>
        <authorList>
            <person name="De Araujo J.L."/>
            <person name="Zilli J.E."/>
        </authorList>
    </citation>
    <scope>NUCLEOTIDE SEQUENCE [LARGE SCALE GENOMIC DNA]</scope>
    <source>
        <strain evidence="3 4">BR3351</strain>
    </source>
</reference>
<dbReference type="AlphaFoldDB" id="A0A0R3E5C6"/>
<dbReference type="GO" id="GO:0008713">
    <property type="term" value="F:ADP-heptose-lipopolysaccharide heptosyltransferase activity"/>
    <property type="evidence" value="ECO:0007669"/>
    <property type="project" value="TreeGrafter"/>
</dbReference>
<gene>
    <name evidence="3" type="ORF">AOQ71_02295</name>
</gene>
<evidence type="ECO:0000313" key="3">
    <source>
        <dbReference type="EMBL" id="KRQ17384.1"/>
    </source>
</evidence>
<dbReference type="OrthoDB" id="9797795at2"/>
<dbReference type="GO" id="GO:0005829">
    <property type="term" value="C:cytosol"/>
    <property type="evidence" value="ECO:0007669"/>
    <property type="project" value="TreeGrafter"/>
</dbReference>
<dbReference type="STRING" id="989370.AOQ71_02295"/>